<dbReference type="EMBL" id="KQ977649">
    <property type="protein sequence ID" value="KYN00809.1"/>
    <property type="molecule type" value="Genomic_DNA"/>
</dbReference>
<accession>A0A195CL50</accession>
<evidence type="ECO:0000313" key="2">
    <source>
        <dbReference type="Proteomes" id="UP000078542"/>
    </source>
</evidence>
<reference evidence="1 2" key="1">
    <citation type="submission" date="2016-03" db="EMBL/GenBank/DDBJ databases">
        <title>Cyphomyrmex costatus WGS genome.</title>
        <authorList>
            <person name="Nygaard S."/>
            <person name="Hu H."/>
            <person name="Boomsma J."/>
            <person name="Zhang G."/>
        </authorList>
    </citation>
    <scope>NUCLEOTIDE SEQUENCE [LARGE SCALE GENOMIC DNA]</scope>
    <source>
        <strain evidence="1">MS0001</strain>
        <tissue evidence="1">Whole body</tissue>
    </source>
</reference>
<protein>
    <submittedName>
        <fullName evidence="1">Uncharacterized protein</fullName>
    </submittedName>
</protein>
<keyword evidence="2" id="KW-1185">Reference proteome</keyword>
<dbReference type="Proteomes" id="UP000078542">
    <property type="component" value="Unassembled WGS sequence"/>
</dbReference>
<sequence length="92" mass="10237">MSAAYASRFEAVFLCTHPKGSKMSYAAARRYMKKSEGFVRRGLPPACCFSCSPACLPVTWRTTSLTLSLSLSLSLYPYIAMALSLPEIRDRF</sequence>
<gene>
    <name evidence="1" type="ORF">ALC62_08492</name>
</gene>
<name>A0A195CL50_9HYME</name>
<organism evidence="1 2">
    <name type="scientific">Cyphomyrmex costatus</name>
    <dbReference type="NCBI Taxonomy" id="456900"/>
    <lineage>
        <taxon>Eukaryota</taxon>
        <taxon>Metazoa</taxon>
        <taxon>Ecdysozoa</taxon>
        <taxon>Arthropoda</taxon>
        <taxon>Hexapoda</taxon>
        <taxon>Insecta</taxon>
        <taxon>Pterygota</taxon>
        <taxon>Neoptera</taxon>
        <taxon>Endopterygota</taxon>
        <taxon>Hymenoptera</taxon>
        <taxon>Apocrita</taxon>
        <taxon>Aculeata</taxon>
        <taxon>Formicoidea</taxon>
        <taxon>Formicidae</taxon>
        <taxon>Myrmicinae</taxon>
        <taxon>Cyphomyrmex</taxon>
    </lineage>
</organism>
<dbReference type="AlphaFoldDB" id="A0A195CL50"/>
<evidence type="ECO:0000313" key="1">
    <source>
        <dbReference type="EMBL" id="KYN00809.1"/>
    </source>
</evidence>
<proteinExistence type="predicted"/>